<organism evidence="5 6">
    <name type="scientific">Micromonospora pallida</name>
    <dbReference type="NCBI Taxonomy" id="145854"/>
    <lineage>
        <taxon>Bacteria</taxon>
        <taxon>Bacillati</taxon>
        <taxon>Actinomycetota</taxon>
        <taxon>Actinomycetes</taxon>
        <taxon>Micromonosporales</taxon>
        <taxon>Micromonosporaceae</taxon>
        <taxon>Micromonospora</taxon>
    </lineage>
</organism>
<dbReference type="AlphaFoldDB" id="A0A1C6SI32"/>
<evidence type="ECO:0000256" key="3">
    <source>
        <dbReference type="ARBA" id="ARBA00022777"/>
    </source>
</evidence>
<reference evidence="6" key="1">
    <citation type="submission" date="2016-06" db="EMBL/GenBank/DDBJ databases">
        <authorList>
            <person name="Varghese N."/>
            <person name="Submissions Spin"/>
        </authorList>
    </citation>
    <scope>NUCLEOTIDE SEQUENCE [LARGE SCALE GENOMIC DNA]</scope>
    <source>
        <strain evidence="6">DSM 43817</strain>
    </source>
</reference>
<dbReference type="STRING" id="145854.GA0074692_2680"/>
<dbReference type="InterPro" id="IPR004381">
    <property type="entry name" value="Glycerate_kinase"/>
</dbReference>
<dbReference type="Proteomes" id="UP000198959">
    <property type="component" value="Unassembled WGS sequence"/>
</dbReference>
<dbReference type="PANTHER" id="PTHR21599">
    <property type="entry name" value="GLYCERATE KINASE"/>
    <property type="match status" value="1"/>
</dbReference>
<dbReference type="InterPro" id="IPR018193">
    <property type="entry name" value="Glyc_kinase_flavodox-like_fold"/>
</dbReference>
<evidence type="ECO:0000256" key="1">
    <source>
        <dbReference type="ARBA" id="ARBA00006284"/>
    </source>
</evidence>
<keyword evidence="6" id="KW-1185">Reference proteome</keyword>
<dbReference type="Pfam" id="PF02595">
    <property type="entry name" value="Gly_kinase"/>
    <property type="match status" value="1"/>
</dbReference>
<dbReference type="SUPFAM" id="SSF110738">
    <property type="entry name" value="Glycerate kinase I"/>
    <property type="match status" value="1"/>
</dbReference>
<dbReference type="PANTHER" id="PTHR21599:SF0">
    <property type="entry name" value="GLYCERATE KINASE"/>
    <property type="match status" value="1"/>
</dbReference>
<accession>A0A1C6SI32</accession>
<proteinExistence type="inferred from homology"/>
<comment type="similarity">
    <text evidence="1 4">Belongs to the glycerate kinase type-1 family.</text>
</comment>
<evidence type="ECO:0000256" key="4">
    <source>
        <dbReference type="PIRNR" id="PIRNR006078"/>
    </source>
</evidence>
<name>A0A1C6SI32_9ACTN</name>
<evidence type="ECO:0000313" key="6">
    <source>
        <dbReference type="Proteomes" id="UP000198959"/>
    </source>
</evidence>
<dbReference type="EMBL" id="FMHW01000002">
    <property type="protein sequence ID" value="SCL29190.1"/>
    <property type="molecule type" value="Genomic_DNA"/>
</dbReference>
<evidence type="ECO:0000256" key="2">
    <source>
        <dbReference type="ARBA" id="ARBA00022679"/>
    </source>
</evidence>
<keyword evidence="3 4" id="KW-0418">Kinase</keyword>
<dbReference type="RefSeq" id="WP_091644144.1">
    <property type="nucleotide sequence ID" value="NZ_FMHW01000002.1"/>
</dbReference>
<dbReference type="InterPro" id="IPR018197">
    <property type="entry name" value="Glycerate_kinase_RE-like"/>
</dbReference>
<dbReference type="OrthoDB" id="9774290at2"/>
<gene>
    <name evidence="5" type="ORF">GA0074692_2680</name>
</gene>
<sequence length="384" mass="38298">MTASDVRETSKPTRVVFAPDSFKGTIRAAAAAQAMADGWAAVRPHDELVCLPMADGGEGTLDAFASAVPGARRMPVTVTGPTGTPVDTCWLLLPADHGPAATAVVELANTSGIELVADATALRPLDASTIGFGQAIRDALEYGATRLVLAVGSSASSDGGAGLLHALGARVVDADGSPVGPGARGLENVAHVDLGGLVPLPRDGALVLTDVVSPLLGPDGAAAVFAPQKGANADEVMRIEWALARWSRAVGFDPRTPGAGAAGGAGFGLMAWGAQAAPGAVTIADLVALRASIEGAALVVTGEGSWDGQSPHGKAPSVVIAQAREAGVPVALVAGRILARPVGVVAAISLAKTAGSPDRAMADAARWLREAGARLARESVEGVT</sequence>
<evidence type="ECO:0000313" key="5">
    <source>
        <dbReference type="EMBL" id="SCL29190.1"/>
    </source>
</evidence>
<keyword evidence="2 4" id="KW-0808">Transferase</keyword>
<dbReference type="PIRSF" id="PIRSF006078">
    <property type="entry name" value="GlxK"/>
    <property type="match status" value="1"/>
</dbReference>
<protein>
    <submittedName>
        <fullName evidence="5">Glycerate kinase</fullName>
    </submittedName>
</protein>
<dbReference type="GO" id="GO:0031388">
    <property type="term" value="P:organic acid phosphorylation"/>
    <property type="evidence" value="ECO:0007669"/>
    <property type="project" value="UniProtKB-UniRule"/>
</dbReference>
<dbReference type="NCBIfam" id="TIGR00045">
    <property type="entry name" value="glycerate kinase"/>
    <property type="match status" value="1"/>
</dbReference>
<dbReference type="Gene3D" id="3.90.1510.10">
    <property type="entry name" value="Glycerate kinase, domain 2"/>
    <property type="match status" value="1"/>
</dbReference>
<dbReference type="GO" id="GO:0008887">
    <property type="term" value="F:glycerate kinase activity"/>
    <property type="evidence" value="ECO:0007669"/>
    <property type="project" value="UniProtKB-UniRule"/>
</dbReference>
<dbReference type="InterPro" id="IPR036129">
    <property type="entry name" value="Glycerate_kinase_sf"/>
</dbReference>
<dbReference type="Gene3D" id="3.40.50.10350">
    <property type="entry name" value="Glycerate kinase, domain 1"/>
    <property type="match status" value="1"/>
</dbReference>